<dbReference type="EMBL" id="FOJN01000022">
    <property type="protein sequence ID" value="SFA62350.1"/>
    <property type="molecule type" value="Genomic_DNA"/>
</dbReference>
<dbReference type="Gene3D" id="3.40.50.1820">
    <property type="entry name" value="alpha/beta hydrolase"/>
    <property type="match status" value="1"/>
</dbReference>
<organism evidence="2 3">
    <name type="scientific">Rhodococcoides kroppenstedtii</name>
    <dbReference type="NCBI Taxonomy" id="293050"/>
    <lineage>
        <taxon>Bacteria</taxon>
        <taxon>Bacillati</taxon>
        <taxon>Actinomycetota</taxon>
        <taxon>Actinomycetes</taxon>
        <taxon>Mycobacteriales</taxon>
        <taxon>Nocardiaceae</taxon>
        <taxon>Rhodococcoides</taxon>
    </lineage>
</organism>
<dbReference type="GO" id="GO:0016788">
    <property type="term" value="F:hydrolase activity, acting on ester bonds"/>
    <property type="evidence" value="ECO:0007669"/>
    <property type="project" value="InterPro"/>
</dbReference>
<reference evidence="2 3" key="1">
    <citation type="submission" date="2016-10" db="EMBL/GenBank/DDBJ databases">
        <authorList>
            <person name="de Groot N.N."/>
        </authorList>
    </citation>
    <scope>NUCLEOTIDE SEQUENCE [LARGE SCALE GENOMIC DNA]</scope>
    <source>
        <strain evidence="2 3">DSM 44908</strain>
    </source>
</reference>
<proteinExistence type="predicted"/>
<protein>
    <submittedName>
        <fullName evidence="2">Alpha/beta hydrolase family protein</fullName>
    </submittedName>
</protein>
<sequence length="394" mass="41230">MHSNRPRARRRNEVAGAATVLASAVDILSRPVQGTHRAVNDVVFGVLGRPAAPIRTLNDGIADAVYAAVRGGSAAVAKAVAVGSELLPDETVSHAVTSSAAGSVVVGAVNGLLGDRLVAEANDLAVELGPHHQRRVVANETAELTTAFPFATGHLAVLVHGLGETEQAWYYRHDGRGSYGETLAAHGISAVCLRYNTGTGIVDNGAALADLLDRVVTAWPVPVERIDLVGHSMGGLVLRRACGVEASRATWLPLVHTACYLGTPHEGAPLASGVYHLSRALRRVKQTAVWSDLLDVRSRGVDDLRLATDVPLAPGIRHVAVQATLAEDPHAWWADAVGDGLVTLRSARGPVSEVYTLPGTGHLALLSDPRVSRVLVDLMTDASPRRIGQVAAGA</sequence>
<keyword evidence="2" id="KW-0378">Hydrolase</keyword>
<dbReference type="RefSeq" id="WP_068366461.1">
    <property type="nucleotide sequence ID" value="NZ_FOJN01000022.1"/>
</dbReference>
<dbReference type="InterPro" id="IPR029058">
    <property type="entry name" value="AB_hydrolase_fold"/>
</dbReference>
<gene>
    <name evidence="2" type="ORF">SAMN05444374_12232</name>
</gene>
<dbReference type="OrthoDB" id="8871309at2"/>
<accession>A0A1I0UEJ7</accession>
<dbReference type="SUPFAM" id="SSF53474">
    <property type="entry name" value="alpha/beta-Hydrolases"/>
    <property type="match status" value="1"/>
</dbReference>
<dbReference type="AlphaFoldDB" id="A0A1I0UEJ7"/>
<dbReference type="Pfam" id="PF07819">
    <property type="entry name" value="PGAP1"/>
    <property type="match status" value="1"/>
</dbReference>
<dbReference type="Proteomes" id="UP000182054">
    <property type="component" value="Unassembled WGS sequence"/>
</dbReference>
<dbReference type="InterPro" id="IPR012908">
    <property type="entry name" value="PGAP1-ab_dom-like"/>
</dbReference>
<evidence type="ECO:0000313" key="2">
    <source>
        <dbReference type="EMBL" id="SFA62350.1"/>
    </source>
</evidence>
<evidence type="ECO:0000259" key="1">
    <source>
        <dbReference type="Pfam" id="PF07819"/>
    </source>
</evidence>
<feature type="domain" description="GPI inositol-deacylase PGAP1-like alpha/beta" evidence="1">
    <location>
        <begin position="222"/>
        <end position="284"/>
    </location>
</feature>
<evidence type="ECO:0000313" key="3">
    <source>
        <dbReference type="Proteomes" id="UP000182054"/>
    </source>
</evidence>
<dbReference type="GeneID" id="85487665"/>
<name>A0A1I0UEJ7_9NOCA</name>